<comment type="similarity">
    <text evidence="1">Belongs to the tyrosinase family. Hemocyanin subfamily.</text>
</comment>
<evidence type="ECO:0000259" key="6">
    <source>
        <dbReference type="PROSITE" id="PS00497"/>
    </source>
</evidence>
<evidence type="ECO:0000313" key="9">
    <source>
        <dbReference type="RefSeq" id="XP_036356811.1"/>
    </source>
</evidence>
<evidence type="ECO:0000259" key="7">
    <source>
        <dbReference type="PROSITE" id="PS00498"/>
    </source>
</evidence>
<feature type="domain" description="Tyrosinase copper-binding" evidence="7">
    <location>
        <begin position="273"/>
        <end position="284"/>
    </location>
</feature>
<dbReference type="Gene3D" id="1.10.1280.10">
    <property type="entry name" value="Di-copper center containing domain from catechol oxidase"/>
    <property type="match status" value="1"/>
</dbReference>
<feature type="chain" id="PRO_5028828219" evidence="5">
    <location>
        <begin position="23"/>
        <end position="550"/>
    </location>
</feature>
<evidence type="ECO:0000313" key="8">
    <source>
        <dbReference type="Proteomes" id="UP000515154"/>
    </source>
</evidence>
<dbReference type="InterPro" id="IPR050316">
    <property type="entry name" value="Tyrosinase/Hemocyanin"/>
</dbReference>
<dbReference type="PRINTS" id="PR00092">
    <property type="entry name" value="TYROSINASE"/>
</dbReference>
<reference evidence="9" key="1">
    <citation type="submission" date="2025-08" db="UniProtKB">
        <authorList>
            <consortium name="RefSeq"/>
        </authorList>
    </citation>
    <scope>IDENTIFICATION</scope>
</reference>
<dbReference type="AlphaFoldDB" id="A0A7E6EME7"/>
<dbReference type="RefSeq" id="XP_036356811.1">
    <property type="nucleotide sequence ID" value="XM_036500918.1"/>
</dbReference>
<dbReference type="PANTHER" id="PTHR11474">
    <property type="entry name" value="TYROSINASE FAMILY MEMBER"/>
    <property type="match status" value="1"/>
</dbReference>
<evidence type="ECO:0000256" key="1">
    <source>
        <dbReference type="ARBA" id="ARBA00009470"/>
    </source>
</evidence>
<dbReference type="Proteomes" id="UP000515154">
    <property type="component" value="Linkage group LG3"/>
</dbReference>
<dbReference type="PROSITE" id="PS00498">
    <property type="entry name" value="TYROSINASE_2"/>
    <property type="match status" value="1"/>
</dbReference>
<keyword evidence="8" id="KW-1185">Reference proteome</keyword>
<dbReference type="Pfam" id="PF00264">
    <property type="entry name" value="Tyrosinase"/>
    <property type="match status" value="2"/>
</dbReference>
<keyword evidence="3" id="KW-0677">Repeat</keyword>
<name>A0A7E6EME7_9MOLL</name>
<keyword evidence="5" id="KW-0732">Signal</keyword>
<feature type="signal peptide" evidence="5">
    <location>
        <begin position="1"/>
        <end position="22"/>
    </location>
</feature>
<proteinExistence type="inferred from homology"/>
<organism evidence="8 9">
    <name type="scientific">Octopus sinensis</name>
    <name type="common">East Asian common octopus</name>
    <dbReference type="NCBI Taxonomy" id="2607531"/>
    <lineage>
        <taxon>Eukaryota</taxon>
        <taxon>Metazoa</taxon>
        <taxon>Spiralia</taxon>
        <taxon>Lophotrochozoa</taxon>
        <taxon>Mollusca</taxon>
        <taxon>Cephalopoda</taxon>
        <taxon>Coleoidea</taxon>
        <taxon>Octopodiformes</taxon>
        <taxon>Octopoda</taxon>
        <taxon>Incirrata</taxon>
        <taxon>Octopodidae</taxon>
        <taxon>Octopus</taxon>
    </lineage>
</organism>
<dbReference type="InterPro" id="IPR008922">
    <property type="entry name" value="Di-copper_centre_dom_sf"/>
</dbReference>
<evidence type="ECO:0000256" key="3">
    <source>
        <dbReference type="ARBA" id="ARBA00022737"/>
    </source>
</evidence>
<accession>A0A7E6EME7</accession>
<dbReference type="PROSITE" id="PS00497">
    <property type="entry name" value="TYROSINASE_1"/>
    <property type="match status" value="1"/>
</dbReference>
<gene>
    <name evidence="9" type="primary">LOC115209930</name>
</gene>
<protein>
    <submittedName>
        <fullName evidence="9">Tyrosinase-like protein 1 isoform X2</fullName>
    </submittedName>
</protein>
<evidence type="ECO:0000256" key="2">
    <source>
        <dbReference type="ARBA" id="ARBA00022723"/>
    </source>
</evidence>
<feature type="domain" description="Tyrosinase copper-binding" evidence="6">
    <location>
        <begin position="146"/>
        <end position="163"/>
    </location>
</feature>
<evidence type="ECO:0000256" key="4">
    <source>
        <dbReference type="ARBA" id="ARBA00023008"/>
    </source>
</evidence>
<dbReference type="InterPro" id="IPR002227">
    <property type="entry name" value="Tyrosinase_Cu-bd"/>
</dbReference>
<keyword evidence="2" id="KW-0479">Metal-binding</keyword>
<evidence type="ECO:0000256" key="5">
    <source>
        <dbReference type="SAM" id="SignalP"/>
    </source>
</evidence>
<sequence length="550" mass="63024">MKQYIILGVYLFSVCCFANVYSDSLFPVPIDDCLTQLDKSGFSTANASTDFLRKCLNPFNNSLTGWDHPWIISLYKGIFKAYKCKNHPTEACKELRTRREYRQLSDKERHLYHSAFLELYKDTSVPPNKFMALVLLHRDEHSQVAHGGPTFIIWHRLYLSMFEEALRQINSNLTIPYWDVTIDERLPDAALSNIWTEDFMGNGFGRIKNGIFKDWSHDRGFVQRYLGNNDDLPTMEMLLSVLHYPFTKLELVHNRSHAFVGGDMQDSSVSPSDPVFWILHSFYDLVWDYFLKEKARPGKDITQMYPSDDIYPLNRSICVIPVTIKQAIELSVLLSKYVYTYSPQPACKLNKQGCTSQYLTCLNEQCVPSSRDCNEGTVTDNYCKHFHCQGNWSVVPLSISISYSNERQRCKVPCNNASPINLYSNGFRQMTIYLNSTVSEVYVEAVVEMLTSFQDIAVMDSCSNECDAYCLVNDKYERCYKLTVSEVYVHNIIPVKHFSDSKDNGRKSKTRNSNARRDLLFKCRGSRSSSNSIVVVVVAAVVAVAARVVV</sequence>
<keyword evidence="4" id="KW-0186">Copper</keyword>
<dbReference type="PANTHER" id="PTHR11474:SF126">
    <property type="entry name" value="TYROSINASE-LIKE PROTEIN TYR-1-RELATED"/>
    <property type="match status" value="1"/>
</dbReference>
<dbReference type="SUPFAM" id="SSF48056">
    <property type="entry name" value="Di-copper centre-containing domain"/>
    <property type="match status" value="1"/>
</dbReference>
<dbReference type="GO" id="GO:0046872">
    <property type="term" value="F:metal ion binding"/>
    <property type="evidence" value="ECO:0007669"/>
    <property type="project" value="UniProtKB-KW"/>
</dbReference>
<dbReference type="GO" id="GO:0016491">
    <property type="term" value="F:oxidoreductase activity"/>
    <property type="evidence" value="ECO:0007669"/>
    <property type="project" value="InterPro"/>
</dbReference>